<dbReference type="Proteomes" id="UP000006315">
    <property type="component" value="Unassembled WGS sequence"/>
</dbReference>
<evidence type="ECO:0000313" key="1">
    <source>
        <dbReference type="EMBL" id="EKN67764.1"/>
    </source>
</evidence>
<proteinExistence type="predicted"/>
<name>K6DHH2_SCHAZ</name>
<dbReference type="AlphaFoldDB" id="K6DHH2"/>
<dbReference type="PATRIC" id="fig|1131731.3.peg.1626"/>
<evidence type="ECO:0000313" key="2">
    <source>
        <dbReference type="Proteomes" id="UP000006315"/>
    </source>
</evidence>
<reference evidence="1 2" key="1">
    <citation type="journal article" date="2012" name="Front. Microbiol.">
        <title>Redundancy and modularity in membrane-associated dissimilatory nitrate reduction in Bacillus.</title>
        <authorList>
            <person name="Heylen K."/>
            <person name="Keltjens J."/>
        </authorList>
    </citation>
    <scope>NUCLEOTIDE SEQUENCE [LARGE SCALE GENOMIC DNA]</scope>
    <source>
        <strain evidence="1 2">LMG 9581</strain>
    </source>
</reference>
<keyword evidence="2" id="KW-1185">Reference proteome</keyword>
<dbReference type="EMBL" id="AJLR01000045">
    <property type="protein sequence ID" value="EKN67764.1"/>
    <property type="molecule type" value="Genomic_DNA"/>
</dbReference>
<comment type="caution">
    <text evidence="1">The sequence shown here is derived from an EMBL/GenBank/DDBJ whole genome shotgun (WGS) entry which is preliminary data.</text>
</comment>
<accession>K6DHH2</accession>
<gene>
    <name evidence="1" type="ORF">BAZO_07779</name>
</gene>
<protein>
    <submittedName>
        <fullName evidence="1">Uncharacterized protein</fullName>
    </submittedName>
</protein>
<sequence>MKIQTQEVVHINRNESQRLIDHTMTVRPPIIIPARAPFLAVPFQKRVNKITGPNTAPKPAHA</sequence>
<dbReference type="STRING" id="1131731.BAZO_07779"/>
<organism evidence="1 2">
    <name type="scientific">Schinkia azotoformans LMG 9581</name>
    <dbReference type="NCBI Taxonomy" id="1131731"/>
    <lineage>
        <taxon>Bacteria</taxon>
        <taxon>Bacillati</taxon>
        <taxon>Bacillota</taxon>
        <taxon>Bacilli</taxon>
        <taxon>Bacillales</taxon>
        <taxon>Bacillaceae</taxon>
        <taxon>Calidifontibacillus/Schinkia group</taxon>
        <taxon>Schinkia</taxon>
    </lineage>
</organism>